<keyword evidence="3" id="KW-1185">Reference proteome</keyword>
<gene>
    <name evidence="2" type="ORF">FB461_2429</name>
</gene>
<comment type="caution">
    <text evidence="2">The sequence shown here is derived from an EMBL/GenBank/DDBJ whole genome shotgun (WGS) entry which is preliminary data.</text>
</comment>
<feature type="region of interest" description="Disordered" evidence="1">
    <location>
        <begin position="30"/>
        <end position="54"/>
    </location>
</feature>
<name>A0A542Z8M4_RARFA</name>
<dbReference type="RefSeq" id="WP_170222755.1">
    <property type="nucleotide sequence ID" value="NZ_BAAASV010000002.1"/>
</dbReference>
<sequence length="54" mass="5678">MATVKAATIVQNPLTGEAVGLRAGDEIPDWAADQITNPDLINGDKPAPKRTAHK</sequence>
<organism evidence="2 3">
    <name type="scientific">Rarobacter faecitabidus</name>
    <dbReference type="NCBI Taxonomy" id="13243"/>
    <lineage>
        <taxon>Bacteria</taxon>
        <taxon>Bacillati</taxon>
        <taxon>Actinomycetota</taxon>
        <taxon>Actinomycetes</taxon>
        <taxon>Micrococcales</taxon>
        <taxon>Rarobacteraceae</taxon>
        <taxon>Rarobacter</taxon>
    </lineage>
</organism>
<evidence type="ECO:0000256" key="1">
    <source>
        <dbReference type="SAM" id="MobiDB-lite"/>
    </source>
</evidence>
<reference evidence="2 3" key="1">
    <citation type="submission" date="2019-06" db="EMBL/GenBank/DDBJ databases">
        <title>Sequencing the genomes of 1000 actinobacteria strains.</title>
        <authorList>
            <person name="Klenk H.-P."/>
        </authorList>
    </citation>
    <scope>NUCLEOTIDE SEQUENCE [LARGE SCALE GENOMIC DNA]</scope>
    <source>
        <strain evidence="2 3">DSM 4813</strain>
    </source>
</reference>
<proteinExistence type="predicted"/>
<accession>A0A542Z8M4</accession>
<dbReference type="Proteomes" id="UP000315389">
    <property type="component" value="Unassembled WGS sequence"/>
</dbReference>
<dbReference type="AlphaFoldDB" id="A0A542Z8M4"/>
<evidence type="ECO:0000313" key="2">
    <source>
        <dbReference type="EMBL" id="TQL56540.1"/>
    </source>
</evidence>
<dbReference type="EMBL" id="VFOS01000007">
    <property type="protein sequence ID" value="TQL56540.1"/>
    <property type="molecule type" value="Genomic_DNA"/>
</dbReference>
<evidence type="ECO:0000313" key="3">
    <source>
        <dbReference type="Proteomes" id="UP000315389"/>
    </source>
</evidence>
<protein>
    <submittedName>
        <fullName evidence="2">Uncharacterized protein</fullName>
    </submittedName>
</protein>